<dbReference type="PATRIC" id="fig|265546.4.peg.1107"/>
<protein>
    <submittedName>
        <fullName evidence="2">Uncharacterized protein</fullName>
    </submittedName>
</protein>
<feature type="chain" id="PRO_5038769736" evidence="1">
    <location>
        <begin position="19"/>
        <end position="228"/>
    </location>
</feature>
<keyword evidence="3" id="KW-1185">Reference proteome</keyword>
<gene>
    <name evidence="2" type="ORF">JV16_01082</name>
</gene>
<dbReference type="Proteomes" id="UP000032047">
    <property type="component" value="Unassembled WGS sequence"/>
</dbReference>
<reference evidence="2 3" key="1">
    <citation type="submission" date="2015-01" db="EMBL/GenBank/DDBJ databases">
        <title>Genome sequence of Anoxybacillus ayderensis strain AB04.</title>
        <authorList>
            <person name="Belduz A.O."/>
            <person name="Canakci S."/>
            <person name="Chan K.-G."/>
            <person name="Kahar U.M."/>
            <person name="Yaakob A.S."/>
            <person name="Chan C.S."/>
            <person name="Goh K.M."/>
        </authorList>
    </citation>
    <scope>NUCLEOTIDE SEQUENCE [LARGE SCALE GENOMIC DNA]</scope>
    <source>
        <strain evidence="2 3">AB04</strain>
    </source>
</reference>
<organism evidence="2 3">
    <name type="scientific">Anoxybacillus ayderensis</name>
    <dbReference type="NCBI Taxonomy" id="265546"/>
    <lineage>
        <taxon>Bacteria</taxon>
        <taxon>Bacillati</taxon>
        <taxon>Bacillota</taxon>
        <taxon>Bacilli</taxon>
        <taxon>Bacillales</taxon>
        <taxon>Anoxybacillaceae</taxon>
        <taxon>Anoxybacillus</taxon>
    </lineage>
</organism>
<comment type="caution">
    <text evidence="2">The sequence shown here is derived from an EMBL/GenBank/DDBJ whole genome shotgun (WGS) entry which is preliminary data.</text>
</comment>
<dbReference type="RefSeq" id="WP_042534616.1">
    <property type="nucleotide sequence ID" value="NZ_JXTG01000003.1"/>
</dbReference>
<accession>A0A0D0HRI5</accession>
<sequence length="228" mass="25905">MKKILLSLFLLFTLSSLAPINSQVYAEENSDVRKFVELKDSDVFTSMTDEELDKIRNSNEDYHVELTYEQAVERTAEITGKSVEQVMKENPNVETEFIDKKHVMKIASSTCTWHETSTTHKVYSYNAKLIVIVKACRNGSFGWVDVNTKPMLQEFQAGSKYFQGTIQVDLEPTGYYYVVNGSFYNNTTVTHTGTTGANTIWTATYTVSTTSNYYGSLYTGVQWKAVIY</sequence>
<keyword evidence="1" id="KW-0732">Signal</keyword>
<dbReference type="EMBL" id="JXTG01000003">
    <property type="protein sequence ID" value="KIP21882.1"/>
    <property type="molecule type" value="Genomic_DNA"/>
</dbReference>
<evidence type="ECO:0000313" key="3">
    <source>
        <dbReference type="Proteomes" id="UP000032047"/>
    </source>
</evidence>
<evidence type="ECO:0000256" key="1">
    <source>
        <dbReference type="SAM" id="SignalP"/>
    </source>
</evidence>
<name>A0A0D0HRI5_9BACL</name>
<evidence type="ECO:0000313" key="2">
    <source>
        <dbReference type="EMBL" id="KIP21882.1"/>
    </source>
</evidence>
<feature type="signal peptide" evidence="1">
    <location>
        <begin position="1"/>
        <end position="18"/>
    </location>
</feature>
<proteinExistence type="predicted"/>
<dbReference type="AlphaFoldDB" id="A0A0D0HRI5"/>